<evidence type="ECO:0008006" key="2">
    <source>
        <dbReference type="Google" id="ProtNLM"/>
    </source>
</evidence>
<proteinExistence type="evidence at transcript level"/>
<sequence length="250" mass="29311">RNSKHEVLNPNGSRFIEMCDNLDIIILNGRFFDDYEGDHIFIGPMGCSVNDLYCTSFDLVSFISSFRVLNEPFSDHQPISLTLSEIVTNDNHLLPLLPQLPWREYDKQFYQDRLEKEINTINSFPSDTHLYADTLTSCINRSWSVPYSPSPSHIKLLQKNPWYNYHCLRARRKSFRLLNLFRKTDSKIVKDAYREANKQFLSICTAQKKEYFSSLCESFNAASDSKQFWNLVNRFRSRKFLCSGNIPMET</sequence>
<protein>
    <recommendedName>
        <fullName evidence="2">Rna-directed dna polymerase from mobile element jockey-like protein</fullName>
    </recommendedName>
</protein>
<accession>A0A023FD54</accession>
<dbReference type="Gene3D" id="3.60.10.10">
    <property type="entry name" value="Endonuclease/exonuclease/phosphatase"/>
    <property type="match status" value="1"/>
</dbReference>
<evidence type="ECO:0000313" key="1">
    <source>
        <dbReference type="EMBL" id="JAC18644.1"/>
    </source>
</evidence>
<organism evidence="1">
    <name type="scientific">Triatoma infestans</name>
    <name type="common">Assassin bug</name>
    <dbReference type="NCBI Taxonomy" id="30076"/>
    <lineage>
        <taxon>Eukaryota</taxon>
        <taxon>Metazoa</taxon>
        <taxon>Ecdysozoa</taxon>
        <taxon>Arthropoda</taxon>
        <taxon>Hexapoda</taxon>
        <taxon>Insecta</taxon>
        <taxon>Pterygota</taxon>
        <taxon>Neoptera</taxon>
        <taxon>Paraneoptera</taxon>
        <taxon>Hemiptera</taxon>
        <taxon>Heteroptera</taxon>
        <taxon>Panheteroptera</taxon>
        <taxon>Cimicomorpha</taxon>
        <taxon>Reduviidae</taxon>
        <taxon>Triatominae</taxon>
        <taxon>Triatoma</taxon>
    </lineage>
</organism>
<dbReference type="EMBL" id="GBBI01000068">
    <property type="protein sequence ID" value="JAC18644.1"/>
    <property type="molecule type" value="mRNA"/>
</dbReference>
<feature type="non-terminal residue" evidence="1">
    <location>
        <position position="1"/>
    </location>
</feature>
<reference evidence="1" key="1">
    <citation type="journal article" date="2014" name="PLoS Negl. Trop. Dis.">
        <title>An updated insight into the Sialotranscriptome of Triatoma infestans: developmental stage and geographic variations.</title>
        <authorList>
            <person name="Schwarz A."/>
            <person name="Medrano-Mercado N."/>
            <person name="Schaub G.A."/>
            <person name="Struchiner C.J."/>
            <person name="Bargues M.D."/>
            <person name="Levy M.Z."/>
            <person name="Ribeiro J.M."/>
        </authorList>
    </citation>
    <scope>NUCLEOTIDE SEQUENCE</scope>
    <source>
        <strain evidence="1">Chile</strain>
        <tissue evidence="1">Salivary glands</tissue>
    </source>
</reference>
<name>A0A023FD54_TRIIF</name>
<dbReference type="AlphaFoldDB" id="A0A023FD54"/>
<dbReference type="InterPro" id="IPR036691">
    <property type="entry name" value="Endo/exonu/phosph_ase_sf"/>
</dbReference>